<evidence type="ECO:0000259" key="7">
    <source>
        <dbReference type="Pfam" id="PF21105"/>
    </source>
</evidence>
<dbReference type="GO" id="GO:0005829">
    <property type="term" value="C:cytosol"/>
    <property type="evidence" value="ECO:0007669"/>
    <property type="project" value="TreeGrafter"/>
</dbReference>
<evidence type="ECO:0000313" key="8">
    <source>
        <dbReference type="EMBL" id="OIN58812.1"/>
    </source>
</evidence>
<keyword evidence="5" id="KW-0408">Iron</keyword>
<dbReference type="EMBL" id="MORL01000005">
    <property type="protein sequence ID" value="OIN58812.1"/>
    <property type="molecule type" value="Genomic_DNA"/>
</dbReference>
<evidence type="ECO:0000313" key="9">
    <source>
        <dbReference type="Proteomes" id="UP000181790"/>
    </source>
</evidence>
<dbReference type="InterPro" id="IPR006314">
    <property type="entry name" value="Dyp_peroxidase"/>
</dbReference>
<dbReference type="SUPFAM" id="SSF54909">
    <property type="entry name" value="Dimeric alpha+beta barrel"/>
    <property type="match status" value="1"/>
</dbReference>
<dbReference type="PROSITE" id="PS51404">
    <property type="entry name" value="DYP_PEROXIDASE"/>
    <property type="match status" value="1"/>
</dbReference>
<dbReference type="GO" id="GO:0046872">
    <property type="term" value="F:metal ion binding"/>
    <property type="evidence" value="ECO:0007669"/>
    <property type="project" value="UniProtKB-KW"/>
</dbReference>
<protein>
    <recommendedName>
        <fullName evidence="7">DyP dimeric alpha+beta barrel domain-containing protein</fullName>
    </recommendedName>
</protein>
<reference evidence="8 9" key="1">
    <citation type="submission" date="2016-10" db="EMBL/GenBank/DDBJ databases">
        <title>Arsenicibacter rosenii gen. nov., sp. nov., an efficient arsenic-methylating bacterium isolated from an arsenic-contaminated paddy soil.</title>
        <authorList>
            <person name="Huang K."/>
        </authorList>
    </citation>
    <scope>NUCLEOTIDE SEQUENCE [LARGE SCALE GENOMIC DNA]</scope>
    <source>
        <strain evidence="8 9">SM-1</strain>
    </source>
</reference>
<dbReference type="RefSeq" id="WP_071503263.1">
    <property type="nucleotide sequence ID" value="NZ_MORL01000005.1"/>
</dbReference>
<feature type="domain" description="DyP dimeric alpha+beta barrel" evidence="7">
    <location>
        <begin position="9"/>
        <end position="162"/>
    </location>
</feature>
<dbReference type="PANTHER" id="PTHR30521">
    <property type="entry name" value="DEFERROCHELATASE/PEROXIDASE"/>
    <property type="match status" value="1"/>
</dbReference>
<dbReference type="InterPro" id="IPR049509">
    <property type="entry name" value="DyP_N"/>
</dbReference>
<gene>
    <name evidence="8" type="ORF">BLX24_11295</name>
</gene>
<dbReference type="PANTHER" id="PTHR30521:SF5">
    <property type="entry name" value="BLR4509 PROTEIN"/>
    <property type="match status" value="1"/>
</dbReference>
<evidence type="ECO:0000256" key="1">
    <source>
        <dbReference type="ARBA" id="ARBA00001970"/>
    </source>
</evidence>
<feature type="region of interest" description="Disordered" evidence="6">
    <location>
        <begin position="371"/>
        <end position="390"/>
    </location>
</feature>
<dbReference type="GO" id="GO:0004601">
    <property type="term" value="F:peroxidase activity"/>
    <property type="evidence" value="ECO:0007669"/>
    <property type="project" value="UniProtKB-KW"/>
</dbReference>
<organism evidence="8 9">
    <name type="scientific">Arsenicibacter rosenii</name>
    <dbReference type="NCBI Taxonomy" id="1750698"/>
    <lineage>
        <taxon>Bacteria</taxon>
        <taxon>Pseudomonadati</taxon>
        <taxon>Bacteroidota</taxon>
        <taxon>Cytophagia</taxon>
        <taxon>Cytophagales</taxon>
        <taxon>Spirosomataceae</taxon>
        <taxon>Arsenicibacter</taxon>
    </lineage>
</organism>
<dbReference type="Pfam" id="PF21105">
    <property type="entry name" value="DyP_N"/>
    <property type="match status" value="1"/>
</dbReference>
<keyword evidence="4" id="KW-0560">Oxidoreductase</keyword>
<accession>A0A1S2VJ81</accession>
<keyword evidence="9" id="KW-1185">Reference proteome</keyword>
<dbReference type="Proteomes" id="UP000181790">
    <property type="component" value="Unassembled WGS sequence"/>
</dbReference>
<sequence length="524" mass="58093">MEVRLNYTDIQGNILAHSVEFGFFKARYLFFSINKVDNGRAFVRQLLPLITSAAVWLSEENTRATAVTTNVAFTYNGLKQLGLPVLSLQSFPDEFIVGMRGRRTILGDDGRSDPECWDKVWHEDIHVFVSIEAREDQALEQRYAQILAMAAEIGEIHLLDGHRTAVDGVTLPYQQASVLYEKGIPTAKEHFGYSDGISNPFFEGMPDDLGNVMGGGKKVRYGDPEQPSTWAPLQTGEFILGYQDEAQEYPVAPTPPLLAKNGSFMAYSKFHEYVGRFNAYLDTCGAVFPGGKEALAAKFVGRWRNGAPLTSFPNEADANAIALKRQLALAAINTAKTTDELVNARAAFKEINKKFTAFDYSKDIEGSRCPVGAHTRRANPRGSLEFGQDKAFNTPSALDDRRRMIRRGLPYGIAPDPASNNGDHGTIVMSICASIKRQFEFVFQQWLNYGNDFKLANDKDPILGNHDELNGVPQGRMVVQGDQDTAPYFLSQIPRFIETRGGDYFFIPSLTALNSIGEGIVDPT</sequence>
<keyword evidence="2" id="KW-0575">Peroxidase</keyword>
<evidence type="ECO:0000256" key="6">
    <source>
        <dbReference type="SAM" id="MobiDB-lite"/>
    </source>
</evidence>
<evidence type="ECO:0000256" key="4">
    <source>
        <dbReference type="ARBA" id="ARBA00023002"/>
    </source>
</evidence>
<proteinExistence type="predicted"/>
<comment type="cofactor">
    <cofactor evidence="1">
        <name>heme b</name>
        <dbReference type="ChEBI" id="CHEBI:60344"/>
    </cofactor>
</comment>
<evidence type="ECO:0000256" key="2">
    <source>
        <dbReference type="ARBA" id="ARBA00022559"/>
    </source>
</evidence>
<evidence type="ECO:0000256" key="5">
    <source>
        <dbReference type="ARBA" id="ARBA00023004"/>
    </source>
</evidence>
<dbReference type="AlphaFoldDB" id="A0A1S2VJ81"/>
<dbReference type="GO" id="GO:0020037">
    <property type="term" value="F:heme binding"/>
    <property type="evidence" value="ECO:0007669"/>
    <property type="project" value="InterPro"/>
</dbReference>
<dbReference type="OrthoDB" id="9781066at2"/>
<name>A0A1S2VJ81_9BACT</name>
<evidence type="ECO:0000256" key="3">
    <source>
        <dbReference type="ARBA" id="ARBA00022723"/>
    </source>
</evidence>
<dbReference type="InterPro" id="IPR011008">
    <property type="entry name" value="Dimeric_a/b-barrel"/>
</dbReference>
<keyword evidence="3" id="KW-0479">Metal-binding</keyword>
<comment type="caution">
    <text evidence="8">The sequence shown here is derived from an EMBL/GenBank/DDBJ whole genome shotgun (WGS) entry which is preliminary data.</text>
</comment>